<feature type="transmembrane region" description="Helical" evidence="1">
    <location>
        <begin position="96"/>
        <end position="117"/>
    </location>
</feature>
<reference evidence="2 3" key="1">
    <citation type="submission" date="2019-06" db="EMBL/GenBank/DDBJ databases">
        <title>Whole genome shotgun sequence of Microbacterium testaceum NBRC 12675.</title>
        <authorList>
            <person name="Hosoyama A."/>
            <person name="Uohara A."/>
            <person name="Ohji S."/>
            <person name="Ichikawa N."/>
        </authorList>
    </citation>
    <scope>NUCLEOTIDE SEQUENCE [LARGE SCALE GENOMIC DNA]</scope>
    <source>
        <strain evidence="2 3">NBRC 12675</strain>
    </source>
</reference>
<proteinExistence type="predicted"/>
<organism evidence="2 3">
    <name type="scientific">Microbacterium testaceum</name>
    <name type="common">Aureobacterium testaceum</name>
    <name type="synonym">Brevibacterium testaceum</name>
    <dbReference type="NCBI Taxonomy" id="2033"/>
    <lineage>
        <taxon>Bacteria</taxon>
        <taxon>Bacillati</taxon>
        <taxon>Actinomycetota</taxon>
        <taxon>Actinomycetes</taxon>
        <taxon>Micrococcales</taxon>
        <taxon>Microbacteriaceae</taxon>
        <taxon>Microbacterium</taxon>
    </lineage>
</organism>
<gene>
    <name evidence="2" type="ORF">MTE01_11710</name>
</gene>
<dbReference type="EMBL" id="BJML01000002">
    <property type="protein sequence ID" value="GEB45226.1"/>
    <property type="molecule type" value="Genomic_DNA"/>
</dbReference>
<sequence length="141" mass="13772">MLSFLYGGAVTALGVGLTVALATGQGLGADTHEYLVFRGVTTTIVFSLMAGGIFVADAFLVLRGARGTGVVVVAGIVVLAGLIGEVIEAVTGGSAASLAISAGIIVAAALPGVLLLLPRGLRSTPPVTADPTPGVTPPPQP</sequence>
<name>A0A4Y3QIP9_MICTE</name>
<comment type="caution">
    <text evidence="2">The sequence shown here is derived from an EMBL/GenBank/DDBJ whole genome shotgun (WGS) entry which is preliminary data.</text>
</comment>
<keyword evidence="1" id="KW-1133">Transmembrane helix</keyword>
<evidence type="ECO:0000256" key="1">
    <source>
        <dbReference type="SAM" id="Phobius"/>
    </source>
</evidence>
<accession>A0A4Y3QIP9</accession>
<keyword evidence="1" id="KW-0812">Transmembrane</keyword>
<evidence type="ECO:0000313" key="2">
    <source>
        <dbReference type="EMBL" id="GEB45226.1"/>
    </source>
</evidence>
<feature type="transmembrane region" description="Helical" evidence="1">
    <location>
        <begin position="44"/>
        <end position="62"/>
    </location>
</feature>
<dbReference type="AlphaFoldDB" id="A0A4Y3QIP9"/>
<dbReference type="Proteomes" id="UP000319525">
    <property type="component" value="Unassembled WGS sequence"/>
</dbReference>
<feature type="transmembrane region" description="Helical" evidence="1">
    <location>
        <begin position="69"/>
        <end position="90"/>
    </location>
</feature>
<evidence type="ECO:0000313" key="3">
    <source>
        <dbReference type="Proteomes" id="UP000319525"/>
    </source>
</evidence>
<keyword evidence="1" id="KW-0472">Membrane</keyword>
<protein>
    <submittedName>
        <fullName evidence="2">Uncharacterized protein</fullName>
    </submittedName>
</protein>